<dbReference type="RefSeq" id="WP_194503793.1">
    <property type="nucleotide sequence ID" value="NZ_JADIVZ010000006.1"/>
</dbReference>
<dbReference type="Proteomes" id="UP000656804">
    <property type="component" value="Unassembled WGS sequence"/>
</dbReference>
<comment type="caution">
    <text evidence="2">The sequence shown here is derived from an EMBL/GenBank/DDBJ whole genome shotgun (WGS) entry which is preliminary data.</text>
</comment>
<evidence type="ECO:0000256" key="1">
    <source>
        <dbReference type="SAM" id="Phobius"/>
    </source>
</evidence>
<keyword evidence="3" id="KW-1185">Reference proteome</keyword>
<dbReference type="EMBL" id="JADIVZ010000006">
    <property type="protein sequence ID" value="MBF4162521.1"/>
    <property type="molecule type" value="Genomic_DNA"/>
</dbReference>
<keyword evidence="1" id="KW-0472">Membrane</keyword>
<organism evidence="2 3">
    <name type="scientific">Nocardioides acrostichi</name>
    <dbReference type="NCBI Taxonomy" id="2784339"/>
    <lineage>
        <taxon>Bacteria</taxon>
        <taxon>Bacillati</taxon>
        <taxon>Actinomycetota</taxon>
        <taxon>Actinomycetes</taxon>
        <taxon>Propionibacteriales</taxon>
        <taxon>Nocardioidaceae</taxon>
        <taxon>Nocardioides</taxon>
    </lineage>
</organism>
<keyword evidence="1" id="KW-0812">Transmembrane</keyword>
<accession>A0A930UYN1</accession>
<reference evidence="2" key="1">
    <citation type="submission" date="2020-11" db="EMBL/GenBank/DDBJ databases">
        <title>Nocardioides sp. CBS4Y-1, whole genome shotgun sequence.</title>
        <authorList>
            <person name="Tuo L."/>
        </authorList>
    </citation>
    <scope>NUCLEOTIDE SEQUENCE</scope>
    <source>
        <strain evidence="2">CBS4Y-1</strain>
    </source>
</reference>
<feature type="transmembrane region" description="Helical" evidence="1">
    <location>
        <begin position="69"/>
        <end position="89"/>
    </location>
</feature>
<proteinExistence type="predicted"/>
<dbReference type="InterPro" id="IPR019662">
    <property type="entry name" value="DUF2516"/>
</dbReference>
<dbReference type="AlphaFoldDB" id="A0A930UYN1"/>
<sequence length="95" mass="10244">MLNTAAFDNGFYLVVGFALVVLKLFAFVDALLHSNPEYEAAGKLTKPAWCTILGIGLAVQLILGGLVDLLTLAFAIAAIVYIVDVRPAIRGLRRR</sequence>
<protein>
    <submittedName>
        <fullName evidence="2">DUF2516 family protein</fullName>
    </submittedName>
</protein>
<feature type="transmembrane region" description="Helical" evidence="1">
    <location>
        <begin position="12"/>
        <end position="32"/>
    </location>
</feature>
<gene>
    <name evidence="2" type="ORF">ISG29_12555</name>
</gene>
<dbReference type="Pfam" id="PF10724">
    <property type="entry name" value="DUF2516"/>
    <property type="match status" value="1"/>
</dbReference>
<evidence type="ECO:0000313" key="2">
    <source>
        <dbReference type="EMBL" id="MBF4162521.1"/>
    </source>
</evidence>
<keyword evidence="1" id="KW-1133">Transmembrane helix</keyword>
<evidence type="ECO:0000313" key="3">
    <source>
        <dbReference type="Proteomes" id="UP000656804"/>
    </source>
</evidence>
<name>A0A930UYN1_9ACTN</name>